<dbReference type="CDD" id="cd24007">
    <property type="entry name" value="ASKHA_NBD_eukNAGK-like"/>
    <property type="match status" value="1"/>
</dbReference>
<dbReference type="RefSeq" id="WP_189142636.1">
    <property type="nucleotide sequence ID" value="NZ_BMNK01000014.1"/>
</dbReference>
<dbReference type="InterPro" id="IPR043129">
    <property type="entry name" value="ATPase_NBD"/>
</dbReference>
<evidence type="ECO:0000313" key="2">
    <source>
        <dbReference type="EMBL" id="GGP13561.1"/>
    </source>
</evidence>
<dbReference type="Pfam" id="PF01869">
    <property type="entry name" value="BcrAD_BadFG"/>
    <property type="match status" value="1"/>
</dbReference>
<evidence type="ECO:0000313" key="3">
    <source>
        <dbReference type="Proteomes" id="UP000660745"/>
    </source>
</evidence>
<dbReference type="InterPro" id="IPR002731">
    <property type="entry name" value="ATPase_BadF"/>
</dbReference>
<name>A0A918ADN9_9ACTN</name>
<dbReference type="EMBL" id="BMNK01000014">
    <property type="protein sequence ID" value="GGP13561.1"/>
    <property type="molecule type" value="Genomic_DNA"/>
</dbReference>
<sequence>MFLGVDGGGTKTAFCLVDQDGNVAGQARTAGSYYFSQASEGIGLVERALEQGVASVCADAGIKPSDIAYAFFGLPGYGEAPGDIPILDAAPRAVLGHDRYACDNDTVCGWAGSLGAADGINVLSGTGSMTYGERAGRGVRVGGWGELFGDEGSAYWIAVRGLNAFSRMSDGRLPEGPLAEVFRRHLALASDLNVIDVVFNQWRGSRGDIAALTPRVVEAADLGDECAAAILSEAGRELALLVHATRDQLGFEPGERVPVSYSGGTFKSGAVLSAFTRDMAGYELRDPLYEPVVGAALYAAKLAGTPLDQAALDRLRSTPVPTTAGEGEGS</sequence>
<dbReference type="GO" id="GO:0045127">
    <property type="term" value="F:N-acetylglucosamine kinase activity"/>
    <property type="evidence" value="ECO:0007669"/>
    <property type="project" value="InterPro"/>
</dbReference>
<dbReference type="Proteomes" id="UP000660745">
    <property type="component" value="Unassembled WGS sequence"/>
</dbReference>
<accession>A0A918ADN9</accession>
<dbReference type="PANTHER" id="PTHR12862">
    <property type="entry name" value="BADF TYPE ATPASE DOMAIN-CONTAINING PROTEIN"/>
    <property type="match status" value="1"/>
</dbReference>
<keyword evidence="2" id="KW-0808">Transferase</keyword>
<dbReference type="PANTHER" id="PTHR12862:SF0">
    <property type="entry name" value="N-ACETYL-D-GLUCOSAMINE KINASE"/>
    <property type="match status" value="1"/>
</dbReference>
<organism evidence="2 3">
    <name type="scientific">Nonomuraea glycinis</name>
    <dbReference type="NCBI Taxonomy" id="2047744"/>
    <lineage>
        <taxon>Bacteria</taxon>
        <taxon>Bacillati</taxon>
        <taxon>Actinomycetota</taxon>
        <taxon>Actinomycetes</taxon>
        <taxon>Streptosporangiales</taxon>
        <taxon>Streptosporangiaceae</taxon>
        <taxon>Nonomuraea</taxon>
    </lineage>
</organism>
<dbReference type="SUPFAM" id="SSF53067">
    <property type="entry name" value="Actin-like ATPase domain"/>
    <property type="match status" value="2"/>
</dbReference>
<protein>
    <submittedName>
        <fullName evidence="2">N-acetylglucosamine kinase</fullName>
    </submittedName>
</protein>
<keyword evidence="3" id="KW-1185">Reference proteome</keyword>
<reference evidence="2" key="2">
    <citation type="submission" date="2020-09" db="EMBL/GenBank/DDBJ databases">
        <authorList>
            <person name="Sun Q."/>
            <person name="Zhou Y."/>
        </authorList>
    </citation>
    <scope>NUCLEOTIDE SEQUENCE</scope>
    <source>
        <strain evidence="2">CGMCC 4.7430</strain>
    </source>
</reference>
<gene>
    <name evidence="2" type="ORF">GCM10012278_65820</name>
</gene>
<proteinExistence type="predicted"/>
<dbReference type="Gene3D" id="3.30.420.40">
    <property type="match status" value="2"/>
</dbReference>
<dbReference type="InterPro" id="IPR039758">
    <property type="entry name" value="NAGK-like"/>
</dbReference>
<evidence type="ECO:0000259" key="1">
    <source>
        <dbReference type="Pfam" id="PF01869"/>
    </source>
</evidence>
<dbReference type="AlphaFoldDB" id="A0A918ADN9"/>
<comment type="caution">
    <text evidence="2">The sequence shown here is derived from an EMBL/GenBank/DDBJ whole genome shotgun (WGS) entry which is preliminary data.</text>
</comment>
<feature type="domain" description="ATPase BadF/BadG/BcrA/BcrD type" evidence="1">
    <location>
        <begin position="3"/>
        <end position="299"/>
    </location>
</feature>
<keyword evidence="2" id="KW-0418">Kinase</keyword>
<reference evidence="2" key="1">
    <citation type="journal article" date="2014" name="Int. J. Syst. Evol. Microbiol.">
        <title>Complete genome sequence of Corynebacterium casei LMG S-19264T (=DSM 44701T), isolated from a smear-ripened cheese.</title>
        <authorList>
            <consortium name="US DOE Joint Genome Institute (JGI-PGF)"/>
            <person name="Walter F."/>
            <person name="Albersmeier A."/>
            <person name="Kalinowski J."/>
            <person name="Ruckert C."/>
        </authorList>
    </citation>
    <scope>NUCLEOTIDE SEQUENCE</scope>
    <source>
        <strain evidence="2">CGMCC 4.7430</strain>
    </source>
</reference>